<evidence type="ECO:0000313" key="16">
    <source>
        <dbReference type="Proteomes" id="UP000325177"/>
    </source>
</evidence>
<dbReference type="InterPro" id="IPR008635">
    <property type="entry name" value="Coiled_stalk_dom"/>
</dbReference>
<evidence type="ECO:0000256" key="11">
    <source>
        <dbReference type="SAM" id="SignalP"/>
    </source>
</evidence>
<dbReference type="InterPro" id="IPR005594">
    <property type="entry name" value="YadA_C"/>
</dbReference>
<evidence type="ECO:0000256" key="6">
    <source>
        <dbReference type="ARBA" id="ARBA00022692"/>
    </source>
</evidence>
<dbReference type="InterPro" id="IPR045584">
    <property type="entry name" value="Pilin-like"/>
</dbReference>
<dbReference type="GO" id="GO:0009279">
    <property type="term" value="C:cell outer membrane"/>
    <property type="evidence" value="ECO:0007669"/>
    <property type="project" value="UniProtKB-SubCell"/>
</dbReference>
<keyword evidence="9" id="KW-0472">Membrane</keyword>
<evidence type="ECO:0000256" key="2">
    <source>
        <dbReference type="ARBA" id="ARBA00004442"/>
    </source>
</evidence>
<keyword evidence="10" id="KW-0998">Cell outer membrane</keyword>
<evidence type="ECO:0000256" key="1">
    <source>
        <dbReference type="ARBA" id="ARBA00004241"/>
    </source>
</evidence>
<dbReference type="Pfam" id="PF05658">
    <property type="entry name" value="YadA_head"/>
    <property type="match status" value="3"/>
</dbReference>
<reference evidence="15 16" key="1">
    <citation type="submission" date="2019-09" db="EMBL/GenBank/DDBJ databases">
        <title>Acinetobacter sp. C16S1 isolated from saline soil.</title>
        <authorList>
            <person name="Xu L."/>
            <person name="Sun J.-Q."/>
        </authorList>
    </citation>
    <scope>NUCLEOTIDE SEQUENCE [LARGE SCALE GENOMIC DNA]</scope>
    <source>
        <strain evidence="15 16">C16S1</strain>
    </source>
</reference>
<accession>A0A5P1UQI8</accession>
<evidence type="ECO:0000256" key="4">
    <source>
        <dbReference type="ARBA" id="ARBA00022448"/>
    </source>
</evidence>
<dbReference type="GO" id="GO:0015031">
    <property type="term" value="P:protein transport"/>
    <property type="evidence" value="ECO:0007669"/>
    <property type="project" value="UniProtKB-KW"/>
</dbReference>
<dbReference type="SUPFAM" id="SSF101967">
    <property type="entry name" value="Adhesin YadA, collagen-binding domain"/>
    <property type="match status" value="2"/>
</dbReference>
<evidence type="ECO:0000256" key="3">
    <source>
        <dbReference type="ARBA" id="ARBA00005848"/>
    </source>
</evidence>
<dbReference type="EMBL" id="CP043909">
    <property type="protein sequence ID" value="QER39191.1"/>
    <property type="molecule type" value="Genomic_DNA"/>
</dbReference>
<keyword evidence="4" id="KW-0813">Transport</keyword>
<keyword evidence="7 11" id="KW-0732">Signal</keyword>
<evidence type="ECO:0000256" key="9">
    <source>
        <dbReference type="ARBA" id="ARBA00023136"/>
    </source>
</evidence>
<feature type="chain" id="PRO_5024967649" description="Trimeric autotransporter adhesin YadA-like C-terminal membrane anchor domain-containing protein" evidence="11">
    <location>
        <begin position="19"/>
        <end position="667"/>
    </location>
</feature>
<feature type="domain" description="Trimeric autotransporter adhesin YadA-like C-terminal membrane anchor" evidence="12">
    <location>
        <begin position="606"/>
        <end position="666"/>
    </location>
</feature>
<gene>
    <name evidence="15" type="ORF">F2A31_05530</name>
</gene>
<keyword evidence="16" id="KW-1185">Reference proteome</keyword>
<dbReference type="InterPro" id="IPR011049">
    <property type="entry name" value="Serralysin-like_metalloprot_C"/>
</dbReference>
<evidence type="ECO:0000256" key="10">
    <source>
        <dbReference type="ARBA" id="ARBA00023237"/>
    </source>
</evidence>
<feature type="domain" description="Trimeric autotransporter adhesin YadA-like stalk" evidence="14">
    <location>
        <begin position="141"/>
        <end position="173"/>
    </location>
</feature>
<feature type="signal peptide" evidence="11">
    <location>
        <begin position="1"/>
        <end position="18"/>
    </location>
</feature>
<dbReference type="Gene3D" id="1.20.5.190">
    <property type="match status" value="1"/>
</dbReference>
<feature type="domain" description="Trimeric autotransporter adhesin YadA-like stalk" evidence="14">
    <location>
        <begin position="300"/>
        <end position="336"/>
    </location>
</feature>
<evidence type="ECO:0008006" key="17">
    <source>
        <dbReference type="Google" id="ProtNLM"/>
    </source>
</evidence>
<evidence type="ECO:0000259" key="14">
    <source>
        <dbReference type="Pfam" id="PF05662"/>
    </source>
</evidence>
<dbReference type="Pfam" id="PF03895">
    <property type="entry name" value="YadA_anchor"/>
    <property type="match status" value="1"/>
</dbReference>
<keyword evidence="6" id="KW-0812">Transmembrane</keyword>
<dbReference type="RefSeq" id="WP_150025530.1">
    <property type="nucleotide sequence ID" value="NZ_CP043909.1"/>
</dbReference>
<dbReference type="KEGG" id="asue:F2A31_05530"/>
<evidence type="ECO:0000256" key="5">
    <source>
        <dbReference type="ARBA" id="ARBA00022452"/>
    </source>
</evidence>
<dbReference type="Pfam" id="PF05662">
    <property type="entry name" value="YadA_stalk"/>
    <property type="match status" value="2"/>
</dbReference>
<evidence type="ECO:0000313" key="15">
    <source>
        <dbReference type="EMBL" id="QER39191.1"/>
    </source>
</evidence>
<dbReference type="AlphaFoldDB" id="A0A5P1UQI8"/>
<comment type="subcellular location">
    <subcellularLocation>
        <location evidence="2">Cell outer membrane</location>
    </subcellularLocation>
    <subcellularLocation>
        <location evidence="1">Cell surface</location>
    </subcellularLocation>
</comment>
<evidence type="ECO:0000259" key="13">
    <source>
        <dbReference type="Pfam" id="PF05658"/>
    </source>
</evidence>
<feature type="domain" description="Trimeric autotransporter adhesin YadA-like head" evidence="13">
    <location>
        <begin position="230"/>
        <end position="251"/>
    </location>
</feature>
<feature type="domain" description="Trimeric autotransporter adhesin YadA-like head" evidence="13">
    <location>
        <begin position="256"/>
        <end position="282"/>
    </location>
</feature>
<protein>
    <recommendedName>
        <fullName evidence="17">Trimeric autotransporter adhesin YadA-like C-terminal membrane anchor domain-containing protein</fullName>
    </recommendedName>
</protein>
<keyword evidence="8" id="KW-0653">Protein transport</keyword>
<dbReference type="Gene3D" id="3.30.1300.30">
    <property type="entry name" value="GSPII I/J protein-like"/>
    <property type="match status" value="1"/>
</dbReference>
<evidence type="ECO:0000256" key="8">
    <source>
        <dbReference type="ARBA" id="ARBA00022927"/>
    </source>
</evidence>
<sequence length="667" mass="69110">MKNISTLAIALASGGAFAAPAPVENQACTTYWTKACLDGQDGSAAIFADNDGVGGLELNSIKGFVGKPGVDQVRVFQFNRDKTTIQNNTGAQLEINGGFTKLRSSGLGSMWVEDSGVTIVAPNHFTRFMADGVHFNDQQLMGVANGTEDTDAVNLGQLNEAISNISVGSGDKVLGTSNPVGSNGTPNAEHESWALGTTATTNGPGAVATGHGAIADQYGVATGFLSQTQGVAGTALGDQSKALADYASAIGFMAEASGQSALALGHASKAQEDNSVALGSGSIADRTNTISVGSTGAERQITNVKAGIEDTDAVNFAQLKTVETKADDAQNTANQASTIAGAAQTTANQALTRANDAHTRIDTLDTRVTNIEGDVNTLKTDMTAVKGDIIRLDGRIDHIATDIANSTQEAKDYTDSQIAKETEAREAADTALNARIDTEKAERIAADNAATTDREKIRTEFAAADAKEKAERVAADNAATADRAKIRDEFAAADAVLQANIDAEAVIRADADAKEKAERIAADNAATADRTKIRDEFAAADAKEKSERIAADNAATADRAAIRTEMAQGDAQTLASSKAYTDQRINKLENRYQAAVASSIAIASLPQPTEAGGSMVSAGLGQWESETGYAIGVSGVTENNKWVYKAAGTGNSRGNWGGGVSVGFQWK</sequence>
<proteinExistence type="inferred from homology"/>
<dbReference type="Gene3D" id="2.150.10.10">
    <property type="entry name" value="Serralysin-like metalloprotease, C-terminal"/>
    <property type="match status" value="2"/>
</dbReference>
<feature type="domain" description="Trimeric autotransporter adhesin YadA-like head" evidence="13">
    <location>
        <begin position="194"/>
        <end position="213"/>
    </location>
</feature>
<dbReference type="CDD" id="cd12820">
    <property type="entry name" value="LbR_YadA-like"/>
    <property type="match status" value="1"/>
</dbReference>
<evidence type="ECO:0000259" key="12">
    <source>
        <dbReference type="Pfam" id="PF03895"/>
    </source>
</evidence>
<dbReference type="Proteomes" id="UP000325177">
    <property type="component" value="Chromosome"/>
</dbReference>
<name>A0A5P1UQI8_9GAMM</name>
<keyword evidence="5" id="KW-1134">Transmembrane beta strand</keyword>
<dbReference type="SUPFAM" id="SSF54523">
    <property type="entry name" value="Pili subunits"/>
    <property type="match status" value="1"/>
</dbReference>
<evidence type="ECO:0000256" key="7">
    <source>
        <dbReference type="ARBA" id="ARBA00022729"/>
    </source>
</evidence>
<dbReference type="GO" id="GO:0009986">
    <property type="term" value="C:cell surface"/>
    <property type="evidence" value="ECO:0007669"/>
    <property type="project" value="UniProtKB-SubCell"/>
</dbReference>
<organism evidence="15 16">
    <name type="scientific">Acinetobacter suaedae</name>
    <dbReference type="NCBI Taxonomy" id="2609668"/>
    <lineage>
        <taxon>Bacteria</taxon>
        <taxon>Pseudomonadati</taxon>
        <taxon>Pseudomonadota</taxon>
        <taxon>Gammaproteobacteria</taxon>
        <taxon>Moraxellales</taxon>
        <taxon>Moraxellaceae</taxon>
        <taxon>Acinetobacter</taxon>
    </lineage>
</organism>
<dbReference type="InterPro" id="IPR008640">
    <property type="entry name" value="Adhesin_Head_dom"/>
</dbReference>
<comment type="similarity">
    <text evidence="3">Belongs to the autotransporter-2 (AT-2) (TC 1.B.40) family.</text>
</comment>
<dbReference type="SUPFAM" id="SSF58042">
    <property type="entry name" value="Outer membrane lipoprotein"/>
    <property type="match status" value="1"/>
</dbReference>